<sequence length="843" mass="94599">MNRFLLAAAVLLLAGITAMLFLRPAPDPGAPAARGADHGAPGDPAQRTGALVDQIVFTQESDVGKVTGLIEAGTHHVFGQGVTSTTVFQRLRDSERAAYDLAFGSSMELTVNPAGPHFASGELNPFHVREVREALNWLINRRYVAEELYGGLAVPRYLPLNTVFPDYARLAEAARALELRYQHDPLRAERVIQREMERLGATREDGRWLYQGQPVRVSVLIRTEDARKRVGDYVANLMEDLGFRVERLYRTAEEASRIWIAGDPHAGRWHLYTGGWISTVINRDLAENFSYYYTPRGRPDPLWQVYTPDPEFDEAADRLQRRDYASWDERETLMTRALELAMQDSVRVWVADQLNVLPHAREVELAVDLAGGISGSRLWPYTIRFRDRVGGRVVFAVPNLLTEPWNPVAGSNWIFDTMIMRALGDIELIPDPFTGLYWPQRIERAELTVQEGVPVVRSHDWLSLETAERIEVPEDTWIDWDSAAGRFVTVAERHPEGVTARTRTRVHYEPGYLDRQWHDGSPVSLADMVLPWILSFERADENSALFDPSHVPTFEVFQRHFRGWRIVSQDPLVIEIYSDQIYPDAETIVAARTPSTSPWHTLALGIRAEAAGDLAFSSLKADRERLTWMSLVAGPSLAILDRHLDAALHDGFMPFPETLADFVGADEAGARFRALADWREARGHFWVGDGPFYLHSVHALERTLVLRRFEDFPDRSDKWLRFTRPAIPELELDGPMVVEAGAAAEFTLHATFDGEPYPLDDIENVQYLLFDGGGSLVRRGSPEADGPGSWRLRLEPDTIAALGTGANSLEFAVISRRVALPSFASQVFATLPAPSAARNGGSR</sequence>
<dbReference type="Pfam" id="PF00496">
    <property type="entry name" value="SBP_bac_5"/>
    <property type="match status" value="1"/>
</dbReference>
<dbReference type="STRING" id="713585.THITH_04495"/>
<organism evidence="5 6">
    <name type="scientific">Thioalkalivibrio paradoxus ARh 1</name>
    <dbReference type="NCBI Taxonomy" id="713585"/>
    <lineage>
        <taxon>Bacteria</taxon>
        <taxon>Pseudomonadati</taxon>
        <taxon>Pseudomonadota</taxon>
        <taxon>Gammaproteobacteria</taxon>
        <taxon>Chromatiales</taxon>
        <taxon>Ectothiorhodospiraceae</taxon>
        <taxon>Thioalkalivibrio</taxon>
    </lineage>
</organism>
<dbReference type="EMBL" id="CP007029">
    <property type="protein sequence ID" value="AHE97643.1"/>
    <property type="molecule type" value="Genomic_DNA"/>
</dbReference>
<dbReference type="InterPro" id="IPR039424">
    <property type="entry name" value="SBP_5"/>
</dbReference>
<evidence type="ECO:0000256" key="1">
    <source>
        <dbReference type="ARBA" id="ARBA00005695"/>
    </source>
</evidence>
<dbReference type="Gene3D" id="3.10.105.10">
    <property type="entry name" value="Dipeptide-binding Protein, Domain 3"/>
    <property type="match status" value="1"/>
</dbReference>
<comment type="similarity">
    <text evidence="1">Belongs to the bacterial solute-binding protein 5 family.</text>
</comment>
<keyword evidence="2" id="KW-0813">Transport</keyword>
<keyword evidence="6" id="KW-1185">Reference proteome</keyword>
<evidence type="ECO:0000256" key="2">
    <source>
        <dbReference type="ARBA" id="ARBA00022448"/>
    </source>
</evidence>
<dbReference type="SUPFAM" id="SSF53850">
    <property type="entry name" value="Periplasmic binding protein-like II"/>
    <property type="match status" value="1"/>
</dbReference>
<dbReference type="RefSeq" id="WP_006749069.1">
    <property type="nucleotide sequence ID" value="NZ_CP007029.1"/>
</dbReference>
<dbReference type="OrthoDB" id="48849at2"/>
<gene>
    <name evidence="5" type="ORF">THITH_04495</name>
</gene>
<feature type="domain" description="Solute-binding protein family 5" evidence="4">
    <location>
        <begin position="107"/>
        <end position="281"/>
    </location>
</feature>
<protein>
    <submittedName>
        <fullName evidence="5">ABC transporter substrate-binding protein</fullName>
    </submittedName>
</protein>
<evidence type="ECO:0000313" key="5">
    <source>
        <dbReference type="EMBL" id="AHE97643.1"/>
    </source>
</evidence>
<evidence type="ECO:0000256" key="3">
    <source>
        <dbReference type="ARBA" id="ARBA00022729"/>
    </source>
</evidence>
<keyword evidence="3" id="KW-0732">Signal</keyword>
<reference evidence="5 6" key="1">
    <citation type="submission" date="2013-12" db="EMBL/GenBank/DDBJ databases">
        <authorList>
            <consortium name="DOE Joint Genome Institute"/>
            <person name="Muyzer G."/>
            <person name="Huntemann M."/>
            <person name="Han J."/>
            <person name="Chen A."/>
            <person name="Kyrpides N."/>
            <person name="Mavromatis K."/>
            <person name="Markowitz V."/>
            <person name="Palaniappan K."/>
            <person name="Ivanova N."/>
            <person name="Schaumberg A."/>
            <person name="Pati A."/>
            <person name="Liolios K."/>
            <person name="Nordberg H.P."/>
            <person name="Cantor M.N."/>
            <person name="Hua S.X."/>
            <person name="Woyke T."/>
        </authorList>
    </citation>
    <scope>NUCLEOTIDE SEQUENCE [LARGE SCALE GENOMIC DNA]</scope>
    <source>
        <strain evidence="5 6">ARh 1</strain>
    </source>
</reference>
<accession>W0DKW1</accession>
<dbReference type="Proteomes" id="UP000005289">
    <property type="component" value="Chromosome"/>
</dbReference>
<dbReference type="GO" id="GO:1904680">
    <property type="term" value="F:peptide transmembrane transporter activity"/>
    <property type="evidence" value="ECO:0007669"/>
    <property type="project" value="TreeGrafter"/>
</dbReference>
<name>W0DKW1_9GAMM</name>
<dbReference type="GO" id="GO:0015833">
    <property type="term" value="P:peptide transport"/>
    <property type="evidence" value="ECO:0007669"/>
    <property type="project" value="TreeGrafter"/>
</dbReference>
<dbReference type="PANTHER" id="PTHR30290">
    <property type="entry name" value="PERIPLASMIC BINDING COMPONENT OF ABC TRANSPORTER"/>
    <property type="match status" value="1"/>
</dbReference>
<evidence type="ECO:0000313" key="6">
    <source>
        <dbReference type="Proteomes" id="UP000005289"/>
    </source>
</evidence>
<dbReference type="AlphaFoldDB" id="W0DKW1"/>
<dbReference type="HOGENOM" id="CLU_010991_1_0_6"/>
<proteinExistence type="inferred from homology"/>
<dbReference type="InterPro" id="IPR000914">
    <property type="entry name" value="SBP_5_dom"/>
</dbReference>
<evidence type="ECO:0000259" key="4">
    <source>
        <dbReference type="Pfam" id="PF00496"/>
    </source>
</evidence>
<dbReference type="KEGG" id="tti:THITH_04495"/>
<dbReference type="PANTHER" id="PTHR30290:SF9">
    <property type="entry name" value="OLIGOPEPTIDE-BINDING PROTEIN APPA"/>
    <property type="match status" value="1"/>
</dbReference>